<accession>A0A6A7ZWU0</accession>
<dbReference type="RefSeq" id="WP_153318562.1">
    <property type="nucleotide sequence ID" value="NZ_WISP01000165.1"/>
</dbReference>
<dbReference type="AlphaFoldDB" id="A0A6A7ZWU0"/>
<reference evidence="1" key="1">
    <citation type="journal article" date="2013" name="Genome Biol.">
        <title>Comparative genomics of the core and accessory genomes of 48 Sinorhizobium strains comprising five genospecies.</title>
        <authorList>
            <person name="Sugawara M."/>
            <person name="Epstein B."/>
            <person name="Badgley B.D."/>
            <person name="Unno T."/>
            <person name="Xu L."/>
            <person name="Reese J."/>
            <person name="Gyaneshwar P."/>
            <person name="Denny R."/>
            <person name="Mudge J."/>
            <person name="Bharti A.K."/>
            <person name="Farmer A.D."/>
            <person name="May G.D."/>
            <person name="Woodward J.E."/>
            <person name="Medigue C."/>
            <person name="Vallenet D."/>
            <person name="Lajus A."/>
            <person name="Rouy Z."/>
            <person name="Martinez-Vaz B."/>
            <person name="Tiffin P."/>
            <person name="Young N.D."/>
            <person name="Sadowsky M.J."/>
        </authorList>
    </citation>
    <scope>NUCLEOTIDE SEQUENCE</scope>
    <source>
        <strain evidence="1">M30</strain>
    </source>
</reference>
<sequence length="90" mass="9968">MVLNITATLRDRVRRMVHAKARAEGLGIALMTQIKADPNYGPLYAEHKAAYEESLRLEAKTLGMVSGDVDLLERLIRDVHAEAGAVTRTH</sequence>
<dbReference type="EMBL" id="WISP01000165">
    <property type="protein sequence ID" value="MQW06361.1"/>
    <property type="molecule type" value="Genomic_DNA"/>
</dbReference>
<comment type="caution">
    <text evidence="1">The sequence shown here is derived from an EMBL/GenBank/DDBJ whole genome shotgun (WGS) entry which is preliminary data.</text>
</comment>
<gene>
    <name evidence="1" type="ORF">GHK45_22320</name>
</gene>
<protein>
    <submittedName>
        <fullName evidence="1">Uncharacterized protein</fullName>
    </submittedName>
</protein>
<name>A0A6A7ZWU0_RHIML</name>
<proteinExistence type="predicted"/>
<evidence type="ECO:0000313" key="1">
    <source>
        <dbReference type="EMBL" id="MQW06361.1"/>
    </source>
</evidence>
<organism evidence="1">
    <name type="scientific">Rhizobium meliloti</name>
    <name type="common">Ensifer meliloti</name>
    <name type="synonym">Sinorhizobium meliloti</name>
    <dbReference type="NCBI Taxonomy" id="382"/>
    <lineage>
        <taxon>Bacteria</taxon>
        <taxon>Pseudomonadati</taxon>
        <taxon>Pseudomonadota</taxon>
        <taxon>Alphaproteobacteria</taxon>
        <taxon>Hyphomicrobiales</taxon>
        <taxon>Rhizobiaceae</taxon>
        <taxon>Sinorhizobium/Ensifer group</taxon>
        <taxon>Sinorhizobium</taxon>
    </lineage>
</organism>